<feature type="domain" description="HAMP" evidence="9">
    <location>
        <begin position="168"/>
        <end position="221"/>
    </location>
</feature>
<dbReference type="InterPro" id="IPR036097">
    <property type="entry name" value="HisK_dim/P_sf"/>
</dbReference>
<proteinExistence type="predicted"/>
<evidence type="ECO:0000256" key="5">
    <source>
        <dbReference type="ARBA" id="ARBA00022777"/>
    </source>
</evidence>
<dbReference type="FunFam" id="1.10.287.130:FF:000001">
    <property type="entry name" value="Two-component sensor histidine kinase"/>
    <property type="match status" value="1"/>
</dbReference>
<protein>
    <recommendedName>
        <fullName evidence="2">histidine kinase</fullName>
        <ecNumber evidence="2">2.7.13.3</ecNumber>
    </recommendedName>
</protein>
<keyword evidence="5" id="KW-0418">Kinase</keyword>
<dbReference type="PROSITE" id="PS50109">
    <property type="entry name" value="HIS_KIN"/>
    <property type="match status" value="1"/>
</dbReference>
<keyword evidence="3" id="KW-0597">Phosphoprotein</keyword>
<comment type="catalytic activity">
    <reaction evidence="1">
        <text>ATP + protein L-histidine = ADP + protein N-phospho-L-histidine.</text>
        <dbReference type="EC" id="2.7.13.3"/>
    </reaction>
</comment>
<evidence type="ECO:0000256" key="3">
    <source>
        <dbReference type="ARBA" id="ARBA00022553"/>
    </source>
</evidence>
<dbReference type="Gene3D" id="6.10.340.10">
    <property type="match status" value="1"/>
</dbReference>
<dbReference type="InterPro" id="IPR036890">
    <property type="entry name" value="HATPase_C_sf"/>
</dbReference>
<dbReference type="SUPFAM" id="SSF47384">
    <property type="entry name" value="Homodimeric domain of signal transducing histidine kinase"/>
    <property type="match status" value="1"/>
</dbReference>
<evidence type="ECO:0000259" key="8">
    <source>
        <dbReference type="PROSITE" id="PS50109"/>
    </source>
</evidence>
<dbReference type="GO" id="GO:0005886">
    <property type="term" value="C:plasma membrane"/>
    <property type="evidence" value="ECO:0007669"/>
    <property type="project" value="TreeGrafter"/>
</dbReference>
<dbReference type="Pfam" id="PF00512">
    <property type="entry name" value="HisKA"/>
    <property type="match status" value="1"/>
</dbReference>
<dbReference type="GO" id="GO:0004721">
    <property type="term" value="F:phosphoprotein phosphatase activity"/>
    <property type="evidence" value="ECO:0007669"/>
    <property type="project" value="TreeGrafter"/>
</dbReference>
<dbReference type="SUPFAM" id="SSF55874">
    <property type="entry name" value="ATPase domain of HSP90 chaperone/DNA topoisomerase II/histidine kinase"/>
    <property type="match status" value="1"/>
</dbReference>
<dbReference type="Pfam" id="PF00672">
    <property type="entry name" value="HAMP"/>
    <property type="match status" value="1"/>
</dbReference>
<organism evidence="10">
    <name type="scientific">freshwater metagenome</name>
    <dbReference type="NCBI Taxonomy" id="449393"/>
    <lineage>
        <taxon>unclassified sequences</taxon>
        <taxon>metagenomes</taxon>
        <taxon>ecological metagenomes</taxon>
    </lineage>
</organism>
<dbReference type="InterPro" id="IPR005467">
    <property type="entry name" value="His_kinase_dom"/>
</dbReference>
<dbReference type="CDD" id="cd06225">
    <property type="entry name" value="HAMP"/>
    <property type="match status" value="1"/>
</dbReference>
<feature type="domain" description="Histidine kinase" evidence="8">
    <location>
        <begin position="236"/>
        <end position="450"/>
    </location>
</feature>
<evidence type="ECO:0000256" key="6">
    <source>
        <dbReference type="ARBA" id="ARBA00023012"/>
    </source>
</evidence>
<dbReference type="PROSITE" id="PS50885">
    <property type="entry name" value="HAMP"/>
    <property type="match status" value="1"/>
</dbReference>
<dbReference type="InterPro" id="IPR004358">
    <property type="entry name" value="Sig_transdc_His_kin-like_C"/>
</dbReference>
<dbReference type="GO" id="GO:0000155">
    <property type="term" value="F:phosphorelay sensor kinase activity"/>
    <property type="evidence" value="ECO:0007669"/>
    <property type="project" value="InterPro"/>
</dbReference>
<dbReference type="InterPro" id="IPR050351">
    <property type="entry name" value="BphY/WalK/GraS-like"/>
</dbReference>
<reference evidence="10" key="1">
    <citation type="submission" date="2020-05" db="EMBL/GenBank/DDBJ databases">
        <authorList>
            <person name="Chiriac C."/>
            <person name="Salcher M."/>
            <person name="Ghai R."/>
            <person name="Kavagutti S V."/>
        </authorList>
    </citation>
    <scope>NUCLEOTIDE SEQUENCE</scope>
</reference>
<dbReference type="Gene3D" id="1.10.287.130">
    <property type="match status" value="1"/>
</dbReference>
<keyword evidence="7" id="KW-0472">Membrane</keyword>
<keyword evidence="7" id="KW-1133">Transmembrane helix</keyword>
<evidence type="ECO:0000256" key="1">
    <source>
        <dbReference type="ARBA" id="ARBA00000085"/>
    </source>
</evidence>
<name>A0A6J6D1P3_9ZZZZ</name>
<evidence type="ECO:0000259" key="9">
    <source>
        <dbReference type="PROSITE" id="PS50885"/>
    </source>
</evidence>
<keyword evidence="6" id="KW-0902">Two-component regulatory system</keyword>
<feature type="transmembrane region" description="Helical" evidence="7">
    <location>
        <begin position="148"/>
        <end position="167"/>
    </location>
</feature>
<dbReference type="GO" id="GO:0016036">
    <property type="term" value="P:cellular response to phosphate starvation"/>
    <property type="evidence" value="ECO:0007669"/>
    <property type="project" value="TreeGrafter"/>
</dbReference>
<keyword evidence="4" id="KW-0808">Transferase</keyword>
<evidence type="ECO:0000313" key="10">
    <source>
        <dbReference type="EMBL" id="CAB4557264.1"/>
    </source>
</evidence>
<evidence type="ECO:0000256" key="2">
    <source>
        <dbReference type="ARBA" id="ARBA00012438"/>
    </source>
</evidence>
<dbReference type="InterPro" id="IPR003660">
    <property type="entry name" value="HAMP_dom"/>
</dbReference>
<dbReference type="CDD" id="cd00082">
    <property type="entry name" value="HisKA"/>
    <property type="match status" value="1"/>
</dbReference>
<dbReference type="PANTHER" id="PTHR45453">
    <property type="entry name" value="PHOSPHATE REGULON SENSOR PROTEIN PHOR"/>
    <property type="match status" value="1"/>
</dbReference>
<dbReference type="SMART" id="SM00388">
    <property type="entry name" value="HisKA"/>
    <property type="match status" value="1"/>
</dbReference>
<sequence length="451" mass="50588">MRLQTRFALIAGAITSLASLSIGYFAITTAFNSEITRVDELIGRVTTQLDSRDPLSSAVFLADESDSELLVALLDSSGELITVRTSAEGEILELPAVQVKNRTGSIETLGVKERYRVETLELPQDSFLVLAYPIRDIYDNRLINIERLALFLLVALLLAFAATRVLIRPDIKKIERLAGRAREIANGRKWEIEVVENGNSEVNDLSRALNQMVGYLQNALEGERRNSQKMQEFIGDASHELRTPLTVIKGYVELLARSEQLDADGKKRAIDRLTNEIGRMERLISDLLFLAEIGERQSQLDDAVNISDLLRIQLTDLKLLEPIREIEDAITPEVFIIGSLPHMQQLLANIFSNIRRHTPQDSPLYAHLDYVNEGVRIRIGDGGSGLPEEVYQKGVQQFQRFDSSRSRESGGSGLGMSIMRAIVAEHKGRMEFRQSRFGGLEIDIIFPLKED</sequence>
<feature type="transmembrane region" description="Helical" evidence="7">
    <location>
        <begin position="7"/>
        <end position="27"/>
    </location>
</feature>
<dbReference type="InterPro" id="IPR003661">
    <property type="entry name" value="HisK_dim/P_dom"/>
</dbReference>
<dbReference type="PRINTS" id="PR00344">
    <property type="entry name" value="BCTRLSENSOR"/>
</dbReference>
<dbReference type="PANTHER" id="PTHR45453:SF1">
    <property type="entry name" value="PHOSPHATE REGULON SENSOR PROTEIN PHOR"/>
    <property type="match status" value="1"/>
</dbReference>
<keyword evidence="7" id="KW-0812">Transmembrane</keyword>
<dbReference type="EMBL" id="CAEZSV010000157">
    <property type="protein sequence ID" value="CAB4557264.1"/>
    <property type="molecule type" value="Genomic_DNA"/>
</dbReference>
<evidence type="ECO:0000256" key="7">
    <source>
        <dbReference type="SAM" id="Phobius"/>
    </source>
</evidence>
<accession>A0A6J6D1P3</accession>
<evidence type="ECO:0000256" key="4">
    <source>
        <dbReference type="ARBA" id="ARBA00022679"/>
    </source>
</evidence>
<gene>
    <name evidence="10" type="ORF">UFOPK1506_00838</name>
</gene>
<dbReference type="EC" id="2.7.13.3" evidence="2"/>
<dbReference type="InterPro" id="IPR003594">
    <property type="entry name" value="HATPase_dom"/>
</dbReference>
<dbReference type="AlphaFoldDB" id="A0A6J6D1P3"/>
<dbReference type="SMART" id="SM00387">
    <property type="entry name" value="HATPase_c"/>
    <property type="match status" value="1"/>
</dbReference>
<dbReference type="Pfam" id="PF02518">
    <property type="entry name" value="HATPase_c"/>
    <property type="match status" value="1"/>
</dbReference>
<dbReference type="Gene3D" id="3.30.565.10">
    <property type="entry name" value="Histidine kinase-like ATPase, C-terminal domain"/>
    <property type="match status" value="1"/>
</dbReference>